<dbReference type="PIRSF" id="PIRSF000332">
    <property type="entry name" value="FMO"/>
    <property type="match status" value="1"/>
</dbReference>
<dbReference type="STRING" id="188477.A0A433SPD9"/>
<evidence type="ECO:0000313" key="8">
    <source>
        <dbReference type="Proteomes" id="UP000271974"/>
    </source>
</evidence>
<dbReference type="PRINTS" id="PR00370">
    <property type="entry name" value="FMOXYGENASE"/>
</dbReference>
<dbReference type="GO" id="GO:0004499">
    <property type="term" value="F:N,N-dimethylaniline monooxygenase activity"/>
    <property type="evidence" value="ECO:0007669"/>
    <property type="project" value="InterPro"/>
</dbReference>
<dbReference type="InterPro" id="IPR036188">
    <property type="entry name" value="FAD/NAD-bd_sf"/>
</dbReference>
<dbReference type="AlphaFoldDB" id="A0A433SPD9"/>
<reference evidence="7 8" key="1">
    <citation type="submission" date="2019-01" db="EMBL/GenBank/DDBJ databases">
        <title>A draft genome assembly of the solar-powered sea slug Elysia chlorotica.</title>
        <authorList>
            <person name="Cai H."/>
            <person name="Li Q."/>
            <person name="Fang X."/>
            <person name="Li J."/>
            <person name="Curtis N.E."/>
            <person name="Altenburger A."/>
            <person name="Shibata T."/>
            <person name="Feng M."/>
            <person name="Maeda T."/>
            <person name="Schwartz J.A."/>
            <person name="Shigenobu S."/>
            <person name="Lundholm N."/>
            <person name="Nishiyama T."/>
            <person name="Yang H."/>
            <person name="Hasebe M."/>
            <person name="Li S."/>
            <person name="Pierce S.K."/>
            <person name="Wang J."/>
        </authorList>
    </citation>
    <scope>NUCLEOTIDE SEQUENCE [LARGE SCALE GENOMIC DNA]</scope>
    <source>
        <strain evidence="7">EC2010</strain>
        <tissue evidence="7">Whole organism of an adult</tissue>
    </source>
</reference>
<feature type="non-terminal residue" evidence="7">
    <location>
        <position position="1"/>
    </location>
</feature>
<evidence type="ECO:0000256" key="4">
    <source>
        <dbReference type="ARBA" id="ARBA00022857"/>
    </source>
</evidence>
<keyword evidence="3" id="KW-0274">FAD</keyword>
<dbReference type="InterPro" id="IPR000960">
    <property type="entry name" value="Flavin_mOase"/>
</dbReference>
<evidence type="ECO:0000256" key="2">
    <source>
        <dbReference type="ARBA" id="ARBA00022630"/>
    </source>
</evidence>
<dbReference type="OrthoDB" id="6098892at2759"/>
<evidence type="ECO:0000256" key="6">
    <source>
        <dbReference type="SAM" id="Phobius"/>
    </source>
</evidence>
<dbReference type="SUPFAM" id="SSF51905">
    <property type="entry name" value="FAD/NAD(P)-binding domain"/>
    <property type="match status" value="2"/>
</dbReference>
<dbReference type="GO" id="GO:0050661">
    <property type="term" value="F:NADP binding"/>
    <property type="evidence" value="ECO:0007669"/>
    <property type="project" value="InterPro"/>
</dbReference>
<evidence type="ECO:0000256" key="1">
    <source>
        <dbReference type="ARBA" id="ARBA00009183"/>
    </source>
</evidence>
<comment type="caution">
    <text evidence="7">The sequence shown here is derived from an EMBL/GenBank/DDBJ whole genome shotgun (WGS) entry which is preliminary data.</text>
</comment>
<name>A0A433SPD9_ELYCH</name>
<proteinExistence type="inferred from homology"/>
<dbReference type="Pfam" id="PF00743">
    <property type="entry name" value="FMO-like"/>
    <property type="match status" value="1"/>
</dbReference>
<protein>
    <recommendedName>
        <fullName evidence="9">Flavin-containing monooxygenase</fullName>
    </recommendedName>
</protein>
<keyword evidence="4" id="KW-0521">NADP</keyword>
<comment type="similarity">
    <text evidence="1">Belongs to the FMO family.</text>
</comment>
<dbReference type="GO" id="GO:0050660">
    <property type="term" value="F:flavin adenine dinucleotide binding"/>
    <property type="evidence" value="ECO:0007669"/>
    <property type="project" value="InterPro"/>
</dbReference>
<keyword evidence="8" id="KW-1185">Reference proteome</keyword>
<evidence type="ECO:0000313" key="7">
    <source>
        <dbReference type="EMBL" id="RUS71079.1"/>
    </source>
</evidence>
<gene>
    <name evidence="7" type="ORF">EGW08_021157</name>
</gene>
<keyword evidence="2" id="KW-0285">Flavoprotein</keyword>
<sequence length="351" mass="39337">DAAPFHDKTVLVVGSANSAADIAVEVSNVAKQVYLSVGDGMCLSGRFTGNGLPSDFQLKRAIHAWLPTNLAIRIFSWLLHKRINHRVLGLLYTGKELPIVVNDELQARIMSGKIKVIGHLREFRGDEVETVDGRVLTGVNNVINATGYKHDFSMMDKSLGLDKEELNLFKQVFPIHEEHHTLALVGCIRLSGPMPPTIELQSRLAAYSFSGRHKLPAFEAMKADSERWNSMARRSDGSYRYAFMSIMVYEELAAEIGVAPHFWPLFFSGKPRLALKSLLGPAFPFNYRLIGPGAWQGAESAMDKALEENKQALSYRTLPNELQFRESLNVPASVKFFMMLSVCICFYLYFM</sequence>
<organism evidence="7 8">
    <name type="scientific">Elysia chlorotica</name>
    <name type="common">Eastern emerald elysia</name>
    <name type="synonym">Sea slug</name>
    <dbReference type="NCBI Taxonomy" id="188477"/>
    <lineage>
        <taxon>Eukaryota</taxon>
        <taxon>Metazoa</taxon>
        <taxon>Spiralia</taxon>
        <taxon>Lophotrochozoa</taxon>
        <taxon>Mollusca</taxon>
        <taxon>Gastropoda</taxon>
        <taxon>Heterobranchia</taxon>
        <taxon>Euthyneura</taxon>
        <taxon>Panpulmonata</taxon>
        <taxon>Sacoglossa</taxon>
        <taxon>Placobranchoidea</taxon>
        <taxon>Plakobranchidae</taxon>
        <taxon>Elysia</taxon>
    </lineage>
</organism>
<feature type="transmembrane region" description="Helical" evidence="6">
    <location>
        <begin position="332"/>
        <end position="350"/>
    </location>
</feature>
<dbReference type="Proteomes" id="UP000271974">
    <property type="component" value="Unassembled WGS sequence"/>
</dbReference>
<dbReference type="EMBL" id="RQTK01001276">
    <property type="protein sequence ID" value="RUS71079.1"/>
    <property type="molecule type" value="Genomic_DNA"/>
</dbReference>
<evidence type="ECO:0000256" key="3">
    <source>
        <dbReference type="ARBA" id="ARBA00022827"/>
    </source>
</evidence>
<evidence type="ECO:0008006" key="9">
    <source>
        <dbReference type="Google" id="ProtNLM"/>
    </source>
</evidence>
<dbReference type="InterPro" id="IPR050346">
    <property type="entry name" value="FMO-like"/>
</dbReference>
<dbReference type="Gene3D" id="3.50.50.60">
    <property type="entry name" value="FAD/NAD(P)-binding domain"/>
    <property type="match status" value="2"/>
</dbReference>
<dbReference type="PANTHER" id="PTHR23023">
    <property type="entry name" value="DIMETHYLANILINE MONOOXYGENASE"/>
    <property type="match status" value="1"/>
</dbReference>
<keyword evidence="6" id="KW-1133">Transmembrane helix</keyword>
<evidence type="ECO:0000256" key="5">
    <source>
        <dbReference type="ARBA" id="ARBA00023002"/>
    </source>
</evidence>
<dbReference type="InterPro" id="IPR020946">
    <property type="entry name" value="Flavin_mOase-like"/>
</dbReference>
<keyword evidence="6" id="KW-0472">Membrane</keyword>
<accession>A0A433SPD9</accession>
<keyword evidence="5" id="KW-0560">Oxidoreductase</keyword>
<keyword evidence="6" id="KW-0812">Transmembrane</keyword>